<evidence type="ECO:0000256" key="2">
    <source>
        <dbReference type="ARBA" id="ARBA00023125"/>
    </source>
</evidence>
<dbReference type="Pfam" id="PF02365">
    <property type="entry name" value="NAM"/>
    <property type="match status" value="1"/>
</dbReference>
<evidence type="ECO:0000256" key="3">
    <source>
        <dbReference type="ARBA" id="ARBA00023163"/>
    </source>
</evidence>
<keyword evidence="4" id="KW-0539">Nucleus</keyword>
<keyword evidence="1" id="KW-0805">Transcription regulation</keyword>
<dbReference type="PROSITE" id="PS51005">
    <property type="entry name" value="NAC"/>
    <property type="match status" value="1"/>
</dbReference>
<dbReference type="Gene3D" id="2.170.150.80">
    <property type="entry name" value="NAC domain"/>
    <property type="match status" value="2"/>
</dbReference>
<organism evidence="6 7">
    <name type="scientific">Hibiscus syriacus</name>
    <name type="common">Rose of Sharon</name>
    <dbReference type="NCBI Taxonomy" id="106335"/>
    <lineage>
        <taxon>Eukaryota</taxon>
        <taxon>Viridiplantae</taxon>
        <taxon>Streptophyta</taxon>
        <taxon>Embryophyta</taxon>
        <taxon>Tracheophyta</taxon>
        <taxon>Spermatophyta</taxon>
        <taxon>Magnoliopsida</taxon>
        <taxon>eudicotyledons</taxon>
        <taxon>Gunneridae</taxon>
        <taxon>Pentapetalae</taxon>
        <taxon>rosids</taxon>
        <taxon>malvids</taxon>
        <taxon>Malvales</taxon>
        <taxon>Malvaceae</taxon>
        <taxon>Malvoideae</taxon>
        <taxon>Hibiscus</taxon>
    </lineage>
</organism>
<proteinExistence type="predicted"/>
<name>A0A6A2YSF4_HIBSY</name>
<accession>A0A6A2YSF4</accession>
<keyword evidence="7" id="KW-1185">Reference proteome</keyword>
<dbReference type="InterPro" id="IPR036093">
    <property type="entry name" value="NAC_dom_sf"/>
</dbReference>
<evidence type="ECO:0000313" key="7">
    <source>
        <dbReference type="Proteomes" id="UP000436088"/>
    </source>
</evidence>
<dbReference type="GO" id="GO:0003677">
    <property type="term" value="F:DNA binding"/>
    <property type="evidence" value="ECO:0007669"/>
    <property type="project" value="UniProtKB-KW"/>
</dbReference>
<comment type="caution">
    <text evidence="6">The sequence shown here is derived from an EMBL/GenBank/DDBJ whole genome shotgun (WGS) entry which is preliminary data.</text>
</comment>
<evidence type="ECO:0000259" key="5">
    <source>
        <dbReference type="PROSITE" id="PS51005"/>
    </source>
</evidence>
<keyword evidence="2" id="KW-0238">DNA-binding</keyword>
<dbReference type="InterPro" id="IPR003441">
    <property type="entry name" value="NAC-dom"/>
</dbReference>
<evidence type="ECO:0000256" key="1">
    <source>
        <dbReference type="ARBA" id="ARBA00023015"/>
    </source>
</evidence>
<dbReference type="PANTHER" id="PTHR31744">
    <property type="entry name" value="PROTEIN CUP-SHAPED COTYLEDON 2-RELATED"/>
    <property type="match status" value="1"/>
</dbReference>
<dbReference type="Proteomes" id="UP000436088">
    <property type="component" value="Unassembled WGS sequence"/>
</dbReference>
<protein>
    <submittedName>
        <fullName evidence="6">NAC domain-containing protein 94</fullName>
    </submittedName>
</protein>
<evidence type="ECO:0000256" key="4">
    <source>
        <dbReference type="ARBA" id="ARBA00023242"/>
    </source>
</evidence>
<dbReference type="AlphaFoldDB" id="A0A6A2YSF4"/>
<dbReference type="PANTHER" id="PTHR31744:SF56">
    <property type="entry name" value="NAC DOMAIN-CONTAINING PROTEIN 94-RELATED"/>
    <property type="match status" value="1"/>
</dbReference>
<feature type="domain" description="NAC" evidence="5">
    <location>
        <begin position="17"/>
        <end position="137"/>
    </location>
</feature>
<keyword evidence="3" id="KW-0804">Transcription</keyword>
<dbReference type="GO" id="GO:0006355">
    <property type="term" value="P:regulation of DNA-templated transcription"/>
    <property type="evidence" value="ECO:0007669"/>
    <property type="project" value="InterPro"/>
</dbReference>
<dbReference type="EMBL" id="VEPZ02001282">
    <property type="protein sequence ID" value="KAE8682401.1"/>
    <property type="molecule type" value="Genomic_DNA"/>
</dbReference>
<sequence>MINKDEKSDVDKVDDFMLPGFRFHPTDEELVVFYLKNKIQHKPLPIELIKPVEIYKYEPWDLPTSCVRGERVVGFWKATGTDRPIYSSDGTECIGLKKSLVFYRGRAAKGMRTNWMMHEFQLPSMMHGLSVGYSKRQVSWHKELFPTLGASWTQIGSENVSSTTEIGSTVPLSNTGELQGLHACFLALDVPSYKSFHQKVYRPSPFHVSNGDHHKNLMLMSGSSPKCTVVASSMLLSPPMITDVTKADFGGQQ</sequence>
<reference evidence="6" key="1">
    <citation type="submission" date="2019-09" db="EMBL/GenBank/DDBJ databases">
        <title>Draft genome information of white flower Hibiscus syriacus.</title>
        <authorList>
            <person name="Kim Y.-M."/>
        </authorList>
    </citation>
    <scope>NUCLEOTIDE SEQUENCE [LARGE SCALE GENOMIC DNA]</scope>
    <source>
        <strain evidence="6">YM2019G1</strain>
    </source>
</reference>
<evidence type="ECO:0000313" key="6">
    <source>
        <dbReference type="EMBL" id="KAE8682401.1"/>
    </source>
</evidence>
<gene>
    <name evidence="6" type="ORF">F3Y22_tig00111244pilonHSYRG00078</name>
</gene>
<dbReference type="SUPFAM" id="SSF101941">
    <property type="entry name" value="NAC domain"/>
    <property type="match status" value="1"/>
</dbReference>